<dbReference type="AlphaFoldDB" id="A0A328C275"/>
<proteinExistence type="predicted"/>
<gene>
    <name evidence="3" type="ORF">DL240_19100</name>
</gene>
<evidence type="ECO:0000313" key="4">
    <source>
        <dbReference type="Proteomes" id="UP000249169"/>
    </source>
</evidence>
<dbReference type="GO" id="GO:0032259">
    <property type="term" value="P:methylation"/>
    <property type="evidence" value="ECO:0007669"/>
    <property type="project" value="UniProtKB-KW"/>
</dbReference>
<dbReference type="SUPFAM" id="SSF53335">
    <property type="entry name" value="S-adenosyl-L-methionine-dependent methyltransferases"/>
    <property type="match status" value="1"/>
</dbReference>
<keyword evidence="1 3" id="KW-0808">Transferase</keyword>
<accession>A0A328C275</accession>
<dbReference type="GO" id="GO:0008168">
    <property type="term" value="F:methyltransferase activity"/>
    <property type="evidence" value="ECO:0007669"/>
    <property type="project" value="UniProtKB-KW"/>
</dbReference>
<dbReference type="PANTHER" id="PTHR43861">
    <property type="entry name" value="TRANS-ACONITATE 2-METHYLTRANSFERASE-RELATED"/>
    <property type="match status" value="1"/>
</dbReference>
<dbReference type="Proteomes" id="UP000249169">
    <property type="component" value="Unassembled WGS sequence"/>
</dbReference>
<comment type="caution">
    <text evidence="3">The sequence shown here is derived from an EMBL/GenBank/DDBJ whole genome shotgun (WGS) entry which is preliminary data.</text>
</comment>
<dbReference type="PANTHER" id="PTHR43861:SF3">
    <property type="entry name" value="PUTATIVE (AFU_ORTHOLOGUE AFUA_2G14390)-RELATED"/>
    <property type="match status" value="1"/>
</dbReference>
<evidence type="ECO:0000256" key="1">
    <source>
        <dbReference type="ARBA" id="ARBA00022679"/>
    </source>
</evidence>
<sequence>MSTISDEDTMAEQRPFEPGRFWDEMFDRPDYRYGESANPFVIEAVEARLEPGAAVLCVGDGEGRNGVGLARAGYRVTSLEPSAVGLAKTRQLAAKYQVEVETIQGVMPSDVLGEREFDAVVLAYVHVPPAMRPELHRACVQHLAPGGRIVLEGFTPRQRELGRTSGGPGDVAMLFEPETLREDFEGLEVELLQEEQVELAAGDGHRGVAEVVRLIARRV</sequence>
<evidence type="ECO:0000259" key="2">
    <source>
        <dbReference type="Pfam" id="PF13649"/>
    </source>
</evidence>
<dbReference type="Pfam" id="PF13649">
    <property type="entry name" value="Methyltransf_25"/>
    <property type="match status" value="1"/>
</dbReference>
<evidence type="ECO:0000313" key="3">
    <source>
        <dbReference type="EMBL" id="RAL20015.1"/>
    </source>
</evidence>
<feature type="domain" description="Methyltransferase" evidence="2">
    <location>
        <begin position="55"/>
        <end position="147"/>
    </location>
</feature>
<dbReference type="EMBL" id="QHKO01000017">
    <property type="protein sequence ID" value="RAL20015.1"/>
    <property type="molecule type" value="Genomic_DNA"/>
</dbReference>
<name>A0A328C275_9DELT</name>
<dbReference type="InterPro" id="IPR029063">
    <property type="entry name" value="SAM-dependent_MTases_sf"/>
</dbReference>
<keyword evidence="4" id="KW-1185">Reference proteome</keyword>
<protein>
    <submittedName>
        <fullName evidence="3">SAM-dependent methyltransferase</fullName>
    </submittedName>
</protein>
<keyword evidence="3" id="KW-0489">Methyltransferase</keyword>
<organism evidence="3 4">
    <name type="scientific">Lujinxingia litoralis</name>
    <dbReference type="NCBI Taxonomy" id="2211119"/>
    <lineage>
        <taxon>Bacteria</taxon>
        <taxon>Deltaproteobacteria</taxon>
        <taxon>Bradymonadales</taxon>
        <taxon>Lujinxingiaceae</taxon>
        <taxon>Lujinxingia</taxon>
    </lineage>
</organism>
<dbReference type="InterPro" id="IPR041698">
    <property type="entry name" value="Methyltransf_25"/>
</dbReference>
<reference evidence="3 4" key="1">
    <citation type="submission" date="2018-05" db="EMBL/GenBank/DDBJ databases">
        <title>Lujinxingia marina gen. nov. sp. nov., a new facultative anaerobic member of the class Deltaproteobacteria, and proposal of Lujinxingaceae fam. nov.</title>
        <authorList>
            <person name="Li C.-M."/>
        </authorList>
    </citation>
    <scope>NUCLEOTIDE SEQUENCE [LARGE SCALE GENOMIC DNA]</scope>
    <source>
        <strain evidence="3 4">B210</strain>
    </source>
</reference>
<dbReference type="Gene3D" id="3.40.50.150">
    <property type="entry name" value="Vaccinia Virus protein VP39"/>
    <property type="match status" value="1"/>
</dbReference>
<dbReference type="CDD" id="cd02440">
    <property type="entry name" value="AdoMet_MTases"/>
    <property type="match status" value="1"/>
</dbReference>